<accession>A0A9P4K7Z9</accession>
<comment type="caution">
    <text evidence="2">The sequence shown here is derived from an EMBL/GenBank/DDBJ whole genome shotgun (WGS) entry which is preliminary data.</text>
</comment>
<sequence length="287" mass="32170">MRRLFSSSTRAQLSARFASTHLATPRILGIKQYQRSITDVRPRQASISRTWFTSSTGLAYLEGSEGDHKPPDERRLKLGETIRKIREHLPDMLASPLPGEILSPQITLHLFPSTHPHLPAASGKLAYTTALYTAPVAWGRVPIIGNVKLNILSERMVKDGGTSTPAHLRNEKLIVRWETCCGREKRQSGHTSEVWEKVKKIVGGSSEQDETFSGLFLFEFDDEGRIHDLTIEHAEEGGNYDKTSKVISVTDWLLGRAWGRNEGDGSPSLAFARTGREAHGKRRRRDH</sequence>
<dbReference type="InterPro" id="IPR031342">
    <property type="entry name" value="Mug163-like"/>
</dbReference>
<reference evidence="3" key="1">
    <citation type="journal article" date="2020" name="Stud. Mycol.">
        <title>101 Dothideomycetes genomes: A test case for predicting lifestyles and emergence of pathogens.</title>
        <authorList>
            <person name="Haridas S."/>
            <person name="Albert R."/>
            <person name="Binder M."/>
            <person name="Bloem J."/>
            <person name="LaButti K."/>
            <person name="Salamov A."/>
            <person name="Andreopoulos B."/>
            <person name="Baker S."/>
            <person name="Barry K."/>
            <person name="Bills G."/>
            <person name="Bluhm B."/>
            <person name="Cannon C."/>
            <person name="Castanera R."/>
            <person name="Culley D."/>
            <person name="Daum C."/>
            <person name="Ezra D."/>
            <person name="Gonzalez J."/>
            <person name="Henrissat B."/>
            <person name="Kuo A."/>
            <person name="Liang C."/>
            <person name="Lipzen A."/>
            <person name="Lutzoni F."/>
            <person name="Magnuson J."/>
            <person name="Mondo S."/>
            <person name="Nolan M."/>
            <person name="Ohm R."/>
            <person name="Pangilinan J."/>
            <person name="Park H.-J."/>
            <person name="Ramirez L."/>
            <person name="Alfaro M."/>
            <person name="Sun H."/>
            <person name="Tritt A."/>
            <person name="Yoshinaga Y."/>
            <person name="Zwiers L.-H."/>
            <person name="Turgeon B."/>
            <person name="Goodwin S."/>
            <person name="Spatafora J."/>
            <person name="Crous P."/>
            <person name="Grigoriev I."/>
        </authorList>
    </citation>
    <scope>NUCLEOTIDE SEQUENCE [LARGE SCALE GENOMIC DNA]</scope>
    <source>
        <strain evidence="3">CBS 304.66</strain>
    </source>
</reference>
<dbReference type="OrthoDB" id="5329385at2759"/>
<dbReference type="Pfam" id="PF17119">
    <property type="entry name" value="MMU163"/>
    <property type="match status" value="2"/>
</dbReference>
<evidence type="ECO:0000313" key="3">
    <source>
        <dbReference type="Proteomes" id="UP000800093"/>
    </source>
</evidence>
<organism evidence="2 3">
    <name type="scientific">Lojkania enalia</name>
    <dbReference type="NCBI Taxonomy" id="147567"/>
    <lineage>
        <taxon>Eukaryota</taxon>
        <taxon>Fungi</taxon>
        <taxon>Dikarya</taxon>
        <taxon>Ascomycota</taxon>
        <taxon>Pezizomycotina</taxon>
        <taxon>Dothideomycetes</taxon>
        <taxon>Pleosporomycetidae</taxon>
        <taxon>Pleosporales</taxon>
        <taxon>Pleosporales incertae sedis</taxon>
        <taxon>Lojkania</taxon>
    </lineage>
</organism>
<name>A0A9P4K7Z9_9PLEO</name>
<dbReference type="EMBL" id="ML986617">
    <property type="protein sequence ID" value="KAF2264292.1"/>
    <property type="molecule type" value="Genomic_DNA"/>
</dbReference>
<feature type="region of interest" description="Disordered" evidence="1">
    <location>
        <begin position="265"/>
        <end position="287"/>
    </location>
</feature>
<gene>
    <name evidence="2" type="ORF">CC78DRAFT_463806</name>
</gene>
<keyword evidence="3" id="KW-1185">Reference proteome</keyword>
<dbReference type="Proteomes" id="UP000800093">
    <property type="component" value="Unassembled WGS sequence"/>
</dbReference>
<dbReference type="AlphaFoldDB" id="A0A9P4K7Z9"/>
<proteinExistence type="predicted"/>
<evidence type="ECO:0000256" key="1">
    <source>
        <dbReference type="SAM" id="MobiDB-lite"/>
    </source>
</evidence>
<evidence type="ECO:0000313" key="2">
    <source>
        <dbReference type="EMBL" id="KAF2264292.1"/>
    </source>
</evidence>
<protein>
    <submittedName>
        <fullName evidence="2">Uncharacterized protein</fullName>
    </submittedName>
</protein>